<dbReference type="InterPro" id="IPR003877">
    <property type="entry name" value="SPRY_dom"/>
</dbReference>
<comment type="subcellular location">
    <subcellularLocation>
        <location evidence="1">Nucleus</location>
    </subcellularLocation>
</comment>
<feature type="domain" description="B30.2/SPRY" evidence="6">
    <location>
        <begin position="272"/>
        <end position="481"/>
    </location>
</feature>
<keyword evidence="9" id="KW-1185">Reference proteome</keyword>
<sequence>MKLSEVKKLKVVQLRVILKERGLDIKGLKAELVARLWSALENQSEQLPSGRDGSPVTEGIPLDVEEKQEHPSEIQPDQQPQVNVLIETNVLPQEAATDISPGKGKDSTNQEIRTNLEDLSSVSDDSGAFKSNIVNIDHQAVSTGYTVKSVTQQYENEKGHRSMSPDVVNEGSLACDLTTPKDVFHTTEILSDTATATKTGNLSKCHVASEEDKPKMSRPSPKRNEGIHPGQENNDNFKSMETVTTSVGPTAPLQSQEEDQSNKRSWEGRDRSYYEFKEEVRYNRAKTPDSHTVNEEKVDEQRVVLDSYNSDLHFKVGDDGISGHPLFWDKFPLLWSGCRLSHGVHYGKVSFEVKYVQRLASGALDTETDPEPSALRVGWSIDGSGLQLGETELSYGYDSRGWKVTQGRKEDFGEPFSEGDVISCYAWISDSQESELSFFKNGRSLGEAFRLAPSHLKGRTLYPHVLCKNCSVSLNLDPLGGPWYQGLAGFTPLPALQPHQRTLAPRPPASREECEVVMMVGMPGSGKTRWAQAHMTQHPEKRYTLLSTDTVLACMRVGGTEGCAQREVVLQQATRSLTELIRVAAGKRRNYILDQANVYPSSRRHKMLLFRGFHRRAVVVFPSDKEWQRRLAQQHKEHGKAMPEEPLLKVKVSFTLPEAGDLLEEVAFVELPREEVQRLLTAYKEEARQLLPSPPKRKKYRHKHNKPPPHGWRMWNTSHRRVPAWMSQPPSVPTPYWGPPPRQVCGLTQSNAYMQLGSYIYIHSPRA</sequence>
<keyword evidence="3" id="KW-0597">Phosphoprotein</keyword>
<dbReference type="InterPro" id="IPR003034">
    <property type="entry name" value="SAP_dom"/>
</dbReference>
<dbReference type="EMBL" id="JBHFQA010000024">
    <property type="protein sequence ID" value="KAL2077078.1"/>
    <property type="molecule type" value="Genomic_DNA"/>
</dbReference>
<dbReference type="InterPro" id="IPR036361">
    <property type="entry name" value="SAP_dom_sf"/>
</dbReference>
<evidence type="ECO:0000256" key="4">
    <source>
        <dbReference type="ARBA" id="ARBA00023242"/>
    </source>
</evidence>
<protein>
    <submittedName>
        <fullName evidence="8">Uncharacterized protein</fullName>
    </submittedName>
</protein>
<dbReference type="Pfam" id="PF02037">
    <property type="entry name" value="SAP"/>
    <property type="match status" value="1"/>
</dbReference>
<dbReference type="Gene3D" id="2.60.120.920">
    <property type="match status" value="1"/>
</dbReference>
<evidence type="ECO:0000256" key="5">
    <source>
        <dbReference type="SAM" id="MobiDB-lite"/>
    </source>
</evidence>
<feature type="region of interest" description="Disordered" evidence="5">
    <location>
        <begin position="201"/>
        <end position="268"/>
    </location>
</feature>
<evidence type="ECO:0000256" key="2">
    <source>
        <dbReference type="ARBA" id="ARBA00022481"/>
    </source>
</evidence>
<feature type="domain" description="SAP" evidence="7">
    <location>
        <begin position="6"/>
        <end position="40"/>
    </location>
</feature>
<dbReference type="Pfam" id="PF13671">
    <property type="entry name" value="AAA_33"/>
    <property type="match status" value="1"/>
</dbReference>
<dbReference type="InterPro" id="IPR035778">
    <property type="entry name" value="SPRY_hnRNP_U"/>
</dbReference>
<comment type="caution">
    <text evidence="8">The sequence shown here is derived from an EMBL/GenBank/DDBJ whole genome shotgun (WGS) entry which is preliminary data.</text>
</comment>
<evidence type="ECO:0000313" key="8">
    <source>
        <dbReference type="EMBL" id="KAL2077078.1"/>
    </source>
</evidence>
<evidence type="ECO:0000259" key="6">
    <source>
        <dbReference type="PROSITE" id="PS50188"/>
    </source>
</evidence>
<evidence type="ECO:0000313" key="9">
    <source>
        <dbReference type="Proteomes" id="UP001591681"/>
    </source>
</evidence>
<accession>A0ABD1IPZ0</accession>
<evidence type="ECO:0000259" key="7">
    <source>
        <dbReference type="PROSITE" id="PS50800"/>
    </source>
</evidence>
<organism evidence="8 9">
    <name type="scientific">Coilia grayii</name>
    <name type="common">Gray's grenadier anchovy</name>
    <dbReference type="NCBI Taxonomy" id="363190"/>
    <lineage>
        <taxon>Eukaryota</taxon>
        <taxon>Metazoa</taxon>
        <taxon>Chordata</taxon>
        <taxon>Craniata</taxon>
        <taxon>Vertebrata</taxon>
        <taxon>Euteleostomi</taxon>
        <taxon>Actinopterygii</taxon>
        <taxon>Neopterygii</taxon>
        <taxon>Teleostei</taxon>
        <taxon>Clupei</taxon>
        <taxon>Clupeiformes</taxon>
        <taxon>Clupeoidei</taxon>
        <taxon>Engraulidae</taxon>
        <taxon>Coilinae</taxon>
        <taxon>Coilia</taxon>
    </lineage>
</organism>
<dbReference type="GO" id="GO:0005634">
    <property type="term" value="C:nucleus"/>
    <property type="evidence" value="ECO:0007669"/>
    <property type="project" value="UniProtKB-SubCell"/>
</dbReference>
<dbReference type="Gene3D" id="3.40.50.300">
    <property type="entry name" value="P-loop containing nucleotide triphosphate hydrolases"/>
    <property type="match status" value="1"/>
</dbReference>
<dbReference type="CDD" id="cd12884">
    <property type="entry name" value="SPRY_hnRNP"/>
    <property type="match status" value="1"/>
</dbReference>
<dbReference type="PROSITE" id="PS50188">
    <property type="entry name" value="B302_SPRY"/>
    <property type="match status" value="1"/>
</dbReference>
<dbReference type="InterPro" id="IPR043136">
    <property type="entry name" value="B30.2/SPRY_sf"/>
</dbReference>
<proteinExistence type="predicted"/>
<dbReference type="SMART" id="SM00449">
    <property type="entry name" value="SPRY"/>
    <property type="match status" value="1"/>
</dbReference>
<dbReference type="AlphaFoldDB" id="A0ABD1IPZ0"/>
<feature type="compositionally biased region" description="Basic residues" evidence="5">
    <location>
        <begin position="695"/>
        <end position="707"/>
    </location>
</feature>
<feature type="region of interest" description="Disordered" evidence="5">
    <location>
        <begin position="695"/>
        <end position="714"/>
    </location>
</feature>
<evidence type="ECO:0000256" key="3">
    <source>
        <dbReference type="ARBA" id="ARBA00022553"/>
    </source>
</evidence>
<dbReference type="PANTHER" id="PTHR12381">
    <property type="entry name" value="HETEROGENEOUS NUCLEAR RIBONUCLEOPROTEIN U FAMILY MEMBER"/>
    <property type="match status" value="1"/>
</dbReference>
<dbReference type="Gene3D" id="1.10.720.30">
    <property type="entry name" value="SAP domain"/>
    <property type="match status" value="1"/>
</dbReference>
<dbReference type="Pfam" id="PF00622">
    <property type="entry name" value="SPRY"/>
    <property type="match status" value="1"/>
</dbReference>
<dbReference type="Proteomes" id="UP001591681">
    <property type="component" value="Unassembled WGS sequence"/>
</dbReference>
<dbReference type="SMART" id="SM00513">
    <property type="entry name" value="SAP"/>
    <property type="match status" value="1"/>
</dbReference>
<dbReference type="PANTHER" id="PTHR12381:SF66">
    <property type="entry name" value="HETEROGENEOUS NUCLEAR RIBONUCLEOPROTEIN U-LIKE PROTEIN 2"/>
    <property type="match status" value="1"/>
</dbReference>
<keyword evidence="2" id="KW-0488">Methylation</keyword>
<dbReference type="PROSITE" id="PS50800">
    <property type="entry name" value="SAP"/>
    <property type="match status" value="1"/>
</dbReference>
<dbReference type="InterPro" id="IPR001870">
    <property type="entry name" value="B30.2/SPRY"/>
</dbReference>
<name>A0ABD1IPZ0_9TELE</name>
<gene>
    <name evidence="8" type="ORF">ACEWY4_026582</name>
</gene>
<dbReference type="InterPro" id="IPR027417">
    <property type="entry name" value="P-loop_NTPase"/>
</dbReference>
<evidence type="ECO:0000256" key="1">
    <source>
        <dbReference type="ARBA" id="ARBA00004123"/>
    </source>
</evidence>
<feature type="compositionally biased region" description="Polar residues" evidence="5">
    <location>
        <begin position="231"/>
        <end position="255"/>
    </location>
</feature>
<dbReference type="SUPFAM" id="SSF49899">
    <property type="entry name" value="Concanavalin A-like lectins/glucanases"/>
    <property type="match status" value="1"/>
</dbReference>
<keyword evidence="4" id="KW-0539">Nucleus</keyword>
<dbReference type="InterPro" id="IPR013320">
    <property type="entry name" value="ConA-like_dom_sf"/>
</dbReference>
<dbReference type="SUPFAM" id="SSF52540">
    <property type="entry name" value="P-loop containing nucleoside triphosphate hydrolases"/>
    <property type="match status" value="1"/>
</dbReference>
<dbReference type="SUPFAM" id="SSF68906">
    <property type="entry name" value="SAP domain"/>
    <property type="match status" value="1"/>
</dbReference>
<reference evidence="8 9" key="1">
    <citation type="submission" date="2024-09" db="EMBL/GenBank/DDBJ databases">
        <title>A chromosome-level genome assembly of Gray's grenadier anchovy, Coilia grayii.</title>
        <authorList>
            <person name="Fu Z."/>
        </authorList>
    </citation>
    <scope>NUCLEOTIDE SEQUENCE [LARGE SCALE GENOMIC DNA]</scope>
    <source>
        <strain evidence="8">G4</strain>
        <tissue evidence="8">Muscle</tissue>
    </source>
</reference>